<comment type="caution">
    <text evidence="13">The sequence shown here is derived from an EMBL/GenBank/DDBJ whole genome shotgun (WGS) entry which is preliminary data.</text>
</comment>
<evidence type="ECO:0000256" key="5">
    <source>
        <dbReference type="ARBA" id="ARBA00022989"/>
    </source>
</evidence>
<dbReference type="PANTHER" id="PTHR13018:SF26">
    <property type="entry name" value="DOMAIN PROTEIN, PUTATIVE (AFU_ORTHOLOGUE AFUA_5G10920)-RELATED"/>
    <property type="match status" value="1"/>
</dbReference>
<feature type="domain" description="CSC1/OSCA1-like cytosolic" evidence="12">
    <location>
        <begin position="203"/>
        <end position="389"/>
    </location>
</feature>
<sequence length="883" mass="98616">MESATLTQLVARAGASQAGSHRQKSSSVSAFLSTLIPAAVVAIVLVLGFMLLRRKQQRVYAPRTYVDVLGRNEKTPRVTAPGLFAWLPEYRKLPDEYVLNHQSLDSYLYLRFFKMIIVISLVGCCITWPILFPVNATGGGGQSGFDVLSFSNVNSPNRYYAHVFVAWIYLGFIMFTITRETIYFINLRQAYLLAPRNASKISARTVLFTFVPSDFLSEVRIRQVFHDVAQVWIPSETDDLEDLVEERDDAVVQLETAEIKLCQTANKKRLKKKQPATQSAGHDPERSGTAAMEWLNAKDRPTHKLKPIIGKKVDTIDWSRDRLRELVPKVAKMQESYKNGAQSPVGAVFVEFRTQRAAQAAFQQIAHEVPMHFTPRAIGVPPSQIIWKNLGMKYWDYTIRMLLASGIISAIILFWSLPVAFIGVLTNINYLTNRIPFLSFINDIPSVILGVITGLLPTILLAALMALVPIFCRLLSKFAGAVTLPEVELKTQSWYFGFQVIQVFLVTTFTSGAASVATQILDDPTSAPQLLAKNLPKASNFYISYFVLYGVALGASTLFSLVPLLMFNVLGRILDKTPRKKFNRYTVLADLGWGSVYPKFTNLAVIAISYSCIAPLVLGFATVGLGLLYLAFRYNFLYVLTNNVDTKGASYGRALQQLMVGVYLAEFCLIGLFAINIGTSPTSSGPLILMIIFLIGTIVYQNVVRKALHPLTVTLPANLLAETERDWNAERILEDGSSERVNIGKEQSDGKAHPHSPELAALRTPEEKSGSLIQRFLNPAKYASFHALRETMRTNGHDEPVPPYTAEEAREAYCHPVVKAETAETPLLWIVRDPMGISKQEVRHSSEVVNITDEGAWLDEKNNVMWDQESVRQAPLWEGRVEY</sequence>
<feature type="transmembrane region" description="Helical" evidence="8">
    <location>
        <begin position="28"/>
        <end position="52"/>
    </location>
</feature>
<evidence type="ECO:0000256" key="8">
    <source>
        <dbReference type="SAM" id="Phobius"/>
    </source>
</evidence>
<keyword evidence="14" id="KW-1185">Reference proteome</keyword>
<dbReference type="InterPro" id="IPR022257">
    <property type="entry name" value="PHM7_ext"/>
</dbReference>
<comment type="similarity">
    <text evidence="2">Belongs to the CSC1 (TC 1.A.17) family.</text>
</comment>
<evidence type="ECO:0000256" key="1">
    <source>
        <dbReference type="ARBA" id="ARBA00004141"/>
    </source>
</evidence>
<feature type="transmembrane region" description="Helical" evidence="8">
    <location>
        <begin position="606"/>
        <end position="632"/>
    </location>
</feature>
<feature type="transmembrane region" description="Helical" evidence="8">
    <location>
        <begin position="402"/>
        <end position="426"/>
    </location>
</feature>
<evidence type="ECO:0000256" key="3">
    <source>
        <dbReference type="ARBA" id="ARBA00022448"/>
    </source>
</evidence>
<feature type="compositionally biased region" description="Basic and acidic residues" evidence="7">
    <location>
        <begin position="738"/>
        <end position="756"/>
    </location>
</feature>
<evidence type="ECO:0000259" key="11">
    <source>
        <dbReference type="Pfam" id="PF13967"/>
    </source>
</evidence>
<organism evidence="13 14">
    <name type="scientific">Saccharata proteae CBS 121410</name>
    <dbReference type="NCBI Taxonomy" id="1314787"/>
    <lineage>
        <taxon>Eukaryota</taxon>
        <taxon>Fungi</taxon>
        <taxon>Dikarya</taxon>
        <taxon>Ascomycota</taxon>
        <taxon>Pezizomycotina</taxon>
        <taxon>Dothideomycetes</taxon>
        <taxon>Dothideomycetes incertae sedis</taxon>
        <taxon>Botryosphaeriales</taxon>
        <taxon>Saccharataceae</taxon>
        <taxon>Saccharata</taxon>
    </lineage>
</organism>
<dbReference type="InterPro" id="IPR003864">
    <property type="entry name" value="CSC1/OSCA1-like_7TM"/>
</dbReference>
<evidence type="ECO:0000256" key="6">
    <source>
        <dbReference type="ARBA" id="ARBA00023136"/>
    </source>
</evidence>
<dbReference type="Pfam" id="PF13967">
    <property type="entry name" value="RSN1_TM"/>
    <property type="match status" value="1"/>
</dbReference>
<feature type="transmembrane region" description="Helical" evidence="8">
    <location>
        <begin position="446"/>
        <end position="472"/>
    </location>
</feature>
<feature type="transmembrane region" description="Helical" evidence="8">
    <location>
        <begin position="159"/>
        <end position="178"/>
    </location>
</feature>
<dbReference type="InterPro" id="IPR032880">
    <property type="entry name" value="CSC1/OSCA1-like_N"/>
</dbReference>
<evidence type="ECO:0000256" key="4">
    <source>
        <dbReference type="ARBA" id="ARBA00022692"/>
    </source>
</evidence>
<comment type="subcellular location">
    <subcellularLocation>
        <location evidence="1">Membrane</location>
        <topology evidence="1">Multi-pass membrane protein</topology>
    </subcellularLocation>
</comment>
<feature type="transmembrane region" description="Helical" evidence="8">
    <location>
        <begin position="112"/>
        <end position="131"/>
    </location>
</feature>
<dbReference type="Pfam" id="PF14703">
    <property type="entry name" value="PHM7_cyt"/>
    <property type="match status" value="1"/>
</dbReference>
<gene>
    <name evidence="13" type="ORF">K490DRAFT_73880</name>
</gene>
<feature type="transmembrane region" description="Helical" evidence="8">
    <location>
        <begin position="541"/>
        <end position="570"/>
    </location>
</feature>
<evidence type="ECO:0000256" key="7">
    <source>
        <dbReference type="SAM" id="MobiDB-lite"/>
    </source>
</evidence>
<dbReference type="EMBL" id="ML978721">
    <property type="protein sequence ID" value="KAF2087054.1"/>
    <property type="molecule type" value="Genomic_DNA"/>
</dbReference>
<evidence type="ECO:0000313" key="13">
    <source>
        <dbReference type="EMBL" id="KAF2087054.1"/>
    </source>
</evidence>
<name>A0A9P4HS99_9PEZI</name>
<feature type="transmembrane region" description="Helical" evidence="8">
    <location>
        <begin position="658"/>
        <end position="677"/>
    </location>
</feature>
<dbReference type="PANTHER" id="PTHR13018">
    <property type="entry name" value="PROBABLE MEMBRANE PROTEIN DUF221-RELATED"/>
    <property type="match status" value="1"/>
</dbReference>
<feature type="transmembrane region" description="Helical" evidence="8">
    <location>
        <begin position="683"/>
        <end position="700"/>
    </location>
</feature>
<feature type="transmembrane region" description="Helical" evidence="8">
    <location>
        <begin position="582"/>
        <end position="600"/>
    </location>
</feature>
<keyword evidence="5 8" id="KW-1133">Transmembrane helix</keyword>
<proteinExistence type="inferred from homology"/>
<evidence type="ECO:0000259" key="9">
    <source>
        <dbReference type="Pfam" id="PF02714"/>
    </source>
</evidence>
<evidence type="ECO:0000259" key="10">
    <source>
        <dbReference type="Pfam" id="PF12621"/>
    </source>
</evidence>
<dbReference type="InterPro" id="IPR045122">
    <property type="entry name" value="Csc1-like"/>
</dbReference>
<feature type="domain" description="10TM putative phosphate transporter extracellular tail" evidence="10">
    <location>
        <begin position="776"/>
        <end position="869"/>
    </location>
</feature>
<dbReference type="AlphaFoldDB" id="A0A9P4HS99"/>
<dbReference type="GO" id="GO:0005886">
    <property type="term" value="C:plasma membrane"/>
    <property type="evidence" value="ECO:0007669"/>
    <property type="project" value="TreeGrafter"/>
</dbReference>
<evidence type="ECO:0000256" key="2">
    <source>
        <dbReference type="ARBA" id="ARBA00007779"/>
    </source>
</evidence>
<feature type="domain" description="CSC1/OSCA1-like 7TM region" evidence="9">
    <location>
        <begin position="402"/>
        <end position="673"/>
    </location>
</feature>
<protein>
    <submittedName>
        <fullName evidence="13">DUF221-domain-containing protein</fullName>
    </submittedName>
</protein>
<dbReference type="Pfam" id="PF12621">
    <property type="entry name" value="PHM7_ext"/>
    <property type="match status" value="1"/>
</dbReference>
<accession>A0A9P4HS99</accession>
<evidence type="ECO:0000259" key="12">
    <source>
        <dbReference type="Pfam" id="PF14703"/>
    </source>
</evidence>
<dbReference type="InterPro" id="IPR027815">
    <property type="entry name" value="CSC1/OSCA1-like_cyt"/>
</dbReference>
<keyword evidence="3" id="KW-0813">Transport</keyword>
<dbReference type="Pfam" id="PF02714">
    <property type="entry name" value="RSN1_7TM"/>
    <property type="match status" value="1"/>
</dbReference>
<feature type="region of interest" description="Disordered" evidence="7">
    <location>
        <begin position="738"/>
        <end position="757"/>
    </location>
</feature>
<feature type="domain" description="CSC1/OSCA1-like N-terminal transmembrane" evidence="11">
    <location>
        <begin position="30"/>
        <end position="180"/>
    </location>
</feature>
<reference evidence="13" key="1">
    <citation type="journal article" date="2020" name="Stud. Mycol.">
        <title>101 Dothideomycetes genomes: a test case for predicting lifestyles and emergence of pathogens.</title>
        <authorList>
            <person name="Haridas S."/>
            <person name="Albert R."/>
            <person name="Binder M."/>
            <person name="Bloem J."/>
            <person name="Labutti K."/>
            <person name="Salamov A."/>
            <person name="Andreopoulos B."/>
            <person name="Baker S."/>
            <person name="Barry K."/>
            <person name="Bills G."/>
            <person name="Bluhm B."/>
            <person name="Cannon C."/>
            <person name="Castanera R."/>
            <person name="Culley D."/>
            <person name="Daum C."/>
            <person name="Ezra D."/>
            <person name="Gonzalez J."/>
            <person name="Henrissat B."/>
            <person name="Kuo A."/>
            <person name="Liang C."/>
            <person name="Lipzen A."/>
            <person name="Lutzoni F."/>
            <person name="Magnuson J."/>
            <person name="Mondo S."/>
            <person name="Nolan M."/>
            <person name="Ohm R."/>
            <person name="Pangilinan J."/>
            <person name="Park H.-J."/>
            <person name="Ramirez L."/>
            <person name="Alfaro M."/>
            <person name="Sun H."/>
            <person name="Tritt A."/>
            <person name="Yoshinaga Y."/>
            <person name="Zwiers L.-H."/>
            <person name="Turgeon B."/>
            <person name="Goodwin S."/>
            <person name="Spatafora J."/>
            <person name="Crous P."/>
            <person name="Grigoriev I."/>
        </authorList>
    </citation>
    <scope>NUCLEOTIDE SEQUENCE</scope>
    <source>
        <strain evidence="13">CBS 121410</strain>
    </source>
</reference>
<dbReference type="OrthoDB" id="1076608at2759"/>
<evidence type="ECO:0000313" key="14">
    <source>
        <dbReference type="Proteomes" id="UP000799776"/>
    </source>
</evidence>
<keyword evidence="6 8" id="KW-0472">Membrane</keyword>
<keyword evidence="4 8" id="KW-0812">Transmembrane</keyword>
<dbReference type="GO" id="GO:0005227">
    <property type="term" value="F:calcium-activated cation channel activity"/>
    <property type="evidence" value="ECO:0007669"/>
    <property type="project" value="InterPro"/>
</dbReference>
<feature type="transmembrane region" description="Helical" evidence="8">
    <location>
        <begin position="493"/>
        <end position="521"/>
    </location>
</feature>
<dbReference type="Proteomes" id="UP000799776">
    <property type="component" value="Unassembled WGS sequence"/>
</dbReference>